<dbReference type="GeneID" id="103117931"/>
<keyword evidence="8" id="KW-1185">Reference proteome</keyword>
<keyword evidence="4" id="KW-0130">Cell adhesion</keyword>
<keyword evidence="7" id="KW-0812">Transmembrane</keyword>
<keyword evidence="3" id="KW-0732">Signal</keyword>
<protein>
    <submittedName>
        <fullName evidence="9">Mesothelin</fullName>
    </submittedName>
</protein>
<accession>A0ABM3VWH0</accession>
<keyword evidence="5 7" id="KW-0472">Membrane</keyword>
<dbReference type="InterPro" id="IPR026664">
    <property type="entry name" value="Stereocilin-rel"/>
</dbReference>
<sequence length="388" mass="43813">MQTMALQLAQFPLGCGRIPALSSLLILFLNLGWVLSTTVHFRDTRLAQPTRVPSRVHQDREEGCPPGHQPNKVDENLLFYEEWELKVCVDAALLEEEMDLVNKVPFTQQQLHIFKDKLDQQYPQGYPESLVSTLKYFFLLMEPEDIHKWNITSLETVESLLEVAKGRQMSAQVDALVDRFIVGQGQLDRDIVAKLETLGVLRPAHLCFLSPDVLASINHTLLWKVEPQDLTACEPLQIEVLYQQAHQAFVNLSKLEYFSRILPFLGGAPMEGLQLLIEQKIHVDMPTFKKLQREVVLSLTVPEVEMLLGPHVEQLLAEQHHSPVREWVARQRQSDLDRLGLGLQGGIPNGYLVLNHKFREALSRGPQLQGPGPALGAIPLLLLAAHLS</sequence>
<dbReference type="PANTHER" id="PTHR23412:SF6">
    <property type="entry name" value="MESOTHELIN"/>
    <property type="match status" value="1"/>
</dbReference>
<comment type="similarity">
    <text evidence="2">Belongs to the mesothelin family.</text>
</comment>
<evidence type="ECO:0000256" key="3">
    <source>
        <dbReference type="ARBA" id="ARBA00022729"/>
    </source>
</evidence>
<dbReference type="Gene3D" id="1.20.970.40">
    <property type="match status" value="1"/>
</dbReference>
<dbReference type="RefSeq" id="XP_060028682.1">
    <property type="nucleotide sequence ID" value="XM_060172699.1"/>
</dbReference>
<dbReference type="PANTHER" id="PTHR23412">
    <property type="entry name" value="STEREOCILIN RELATED"/>
    <property type="match status" value="1"/>
</dbReference>
<evidence type="ECO:0000256" key="1">
    <source>
        <dbReference type="ARBA" id="ARBA00004370"/>
    </source>
</evidence>
<evidence type="ECO:0000313" key="9">
    <source>
        <dbReference type="RefSeq" id="XP_060028682.1"/>
    </source>
</evidence>
<evidence type="ECO:0000256" key="2">
    <source>
        <dbReference type="ARBA" id="ARBA00011016"/>
    </source>
</evidence>
<reference evidence="9" key="1">
    <citation type="submission" date="2025-08" db="UniProtKB">
        <authorList>
            <consortium name="RefSeq"/>
        </authorList>
    </citation>
    <scope>IDENTIFICATION</scope>
</reference>
<organism evidence="8 9">
    <name type="scientific">Erinaceus europaeus</name>
    <name type="common">Western European hedgehog</name>
    <dbReference type="NCBI Taxonomy" id="9365"/>
    <lineage>
        <taxon>Eukaryota</taxon>
        <taxon>Metazoa</taxon>
        <taxon>Chordata</taxon>
        <taxon>Craniata</taxon>
        <taxon>Vertebrata</taxon>
        <taxon>Euteleostomi</taxon>
        <taxon>Mammalia</taxon>
        <taxon>Eutheria</taxon>
        <taxon>Laurasiatheria</taxon>
        <taxon>Eulipotyphla</taxon>
        <taxon>Erinaceidae</taxon>
        <taxon>Erinaceinae</taxon>
        <taxon>Erinaceus</taxon>
    </lineage>
</organism>
<comment type="subcellular location">
    <subcellularLocation>
        <location evidence="1">Membrane</location>
    </subcellularLocation>
</comment>
<keyword evidence="6" id="KW-0325">Glycoprotein</keyword>
<dbReference type="Pfam" id="PF06060">
    <property type="entry name" value="Mesothelin"/>
    <property type="match status" value="1"/>
</dbReference>
<proteinExistence type="inferred from homology"/>
<evidence type="ECO:0000256" key="7">
    <source>
        <dbReference type="SAM" id="Phobius"/>
    </source>
</evidence>
<dbReference type="InterPro" id="IPR010335">
    <property type="entry name" value="Mesothelin"/>
</dbReference>
<gene>
    <name evidence="9" type="primary">LOC103117931</name>
</gene>
<dbReference type="Proteomes" id="UP001652624">
    <property type="component" value="Chromosome 15"/>
</dbReference>
<evidence type="ECO:0000256" key="4">
    <source>
        <dbReference type="ARBA" id="ARBA00022889"/>
    </source>
</evidence>
<keyword evidence="7" id="KW-1133">Transmembrane helix</keyword>
<evidence type="ECO:0000256" key="6">
    <source>
        <dbReference type="ARBA" id="ARBA00023180"/>
    </source>
</evidence>
<evidence type="ECO:0000313" key="8">
    <source>
        <dbReference type="Proteomes" id="UP001652624"/>
    </source>
</evidence>
<feature type="transmembrane region" description="Helical" evidence="7">
    <location>
        <begin position="20"/>
        <end position="41"/>
    </location>
</feature>
<name>A0ABM3VWH0_ERIEU</name>
<evidence type="ECO:0000256" key="5">
    <source>
        <dbReference type="ARBA" id="ARBA00023136"/>
    </source>
</evidence>